<evidence type="ECO:0000313" key="1">
    <source>
        <dbReference type="EMBL" id="KAL0349682.1"/>
    </source>
</evidence>
<organism evidence="1">
    <name type="scientific">Sesamum radiatum</name>
    <name type="common">Black benniseed</name>
    <dbReference type="NCBI Taxonomy" id="300843"/>
    <lineage>
        <taxon>Eukaryota</taxon>
        <taxon>Viridiplantae</taxon>
        <taxon>Streptophyta</taxon>
        <taxon>Embryophyta</taxon>
        <taxon>Tracheophyta</taxon>
        <taxon>Spermatophyta</taxon>
        <taxon>Magnoliopsida</taxon>
        <taxon>eudicotyledons</taxon>
        <taxon>Gunneridae</taxon>
        <taxon>Pentapetalae</taxon>
        <taxon>asterids</taxon>
        <taxon>lamiids</taxon>
        <taxon>Lamiales</taxon>
        <taxon>Pedaliaceae</taxon>
        <taxon>Sesamum</taxon>
    </lineage>
</organism>
<dbReference type="EMBL" id="JACGWJ010000018">
    <property type="protein sequence ID" value="KAL0349682.1"/>
    <property type="molecule type" value="Genomic_DNA"/>
</dbReference>
<accession>A0AAW2P0S3</accession>
<comment type="caution">
    <text evidence="1">The sequence shown here is derived from an EMBL/GenBank/DDBJ whole genome shotgun (WGS) entry which is preliminary data.</text>
</comment>
<reference evidence="1" key="1">
    <citation type="submission" date="2020-06" db="EMBL/GenBank/DDBJ databases">
        <authorList>
            <person name="Li T."/>
            <person name="Hu X."/>
            <person name="Zhang T."/>
            <person name="Song X."/>
            <person name="Zhang H."/>
            <person name="Dai N."/>
            <person name="Sheng W."/>
            <person name="Hou X."/>
            <person name="Wei L."/>
        </authorList>
    </citation>
    <scope>NUCLEOTIDE SEQUENCE</scope>
    <source>
        <strain evidence="1">G02</strain>
        <tissue evidence="1">Leaf</tissue>
    </source>
</reference>
<dbReference type="AlphaFoldDB" id="A0AAW2P0S3"/>
<sequence>MIFTQVRCNNEGDGKRVASSNYISNGAEEDVAQSYHITLIKDGEVEEKHTEDAFVELEECFKSTKLKEVNLGYSEDLRPIYTSVSLTPKEEETYITLFYEFKYVFAWSYKEMLRLDPKVVVHHLSIKKGTVPIKQDQRRF</sequence>
<reference evidence="1" key="2">
    <citation type="journal article" date="2024" name="Plant">
        <title>Genomic evolution and insights into agronomic trait innovations of Sesamum species.</title>
        <authorList>
            <person name="Miao H."/>
            <person name="Wang L."/>
            <person name="Qu L."/>
            <person name="Liu H."/>
            <person name="Sun Y."/>
            <person name="Le M."/>
            <person name="Wang Q."/>
            <person name="Wei S."/>
            <person name="Zheng Y."/>
            <person name="Lin W."/>
            <person name="Duan Y."/>
            <person name="Cao H."/>
            <person name="Xiong S."/>
            <person name="Wang X."/>
            <person name="Wei L."/>
            <person name="Li C."/>
            <person name="Ma Q."/>
            <person name="Ju M."/>
            <person name="Zhao R."/>
            <person name="Li G."/>
            <person name="Mu C."/>
            <person name="Tian Q."/>
            <person name="Mei H."/>
            <person name="Zhang T."/>
            <person name="Gao T."/>
            <person name="Zhang H."/>
        </authorList>
    </citation>
    <scope>NUCLEOTIDE SEQUENCE</scope>
    <source>
        <strain evidence="1">G02</strain>
    </source>
</reference>
<name>A0AAW2P0S3_SESRA</name>
<protein>
    <submittedName>
        <fullName evidence="1">Uncharacterized protein</fullName>
    </submittedName>
</protein>
<proteinExistence type="predicted"/>
<gene>
    <name evidence="1" type="ORF">Sradi_4117400</name>
</gene>